<accession>A0AAV7I3J0</accession>
<evidence type="ECO:0000313" key="3">
    <source>
        <dbReference type="EMBL" id="KAH0546299.1"/>
    </source>
</evidence>
<dbReference type="EMBL" id="JAHXZJ010002237">
    <property type="protein sequence ID" value="KAH0546299.1"/>
    <property type="molecule type" value="Genomic_DNA"/>
</dbReference>
<dbReference type="Pfam" id="PF01683">
    <property type="entry name" value="EB"/>
    <property type="match status" value="1"/>
</dbReference>
<dbReference type="PANTHER" id="PTHR39069">
    <property type="entry name" value="ECDYSONE-INDUCIBLE GENE E1, ISOFORM A"/>
    <property type="match status" value="1"/>
</dbReference>
<gene>
    <name evidence="3" type="ORF">KQX54_008060</name>
</gene>
<feature type="domain" description="EGF-like" evidence="2">
    <location>
        <begin position="1060"/>
        <end position="1094"/>
    </location>
</feature>
<keyword evidence="4" id="KW-1185">Reference proteome</keyword>
<feature type="domain" description="EGF-like" evidence="2">
    <location>
        <begin position="807"/>
        <end position="842"/>
    </location>
</feature>
<comment type="caution">
    <text evidence="3">The sequence shown here is derived from an EMBL/GenBank/DDBJ whole genome shotgun (WGS) entry which is preliminary data.</text>
</comment>
<feature type="domain" description="EGF-like" evidence="2">
    <location>
        <begin position="883"/>
        <end position="925"/>
    </location>
</feature>
<feature type="domain" description="EGF-like" evidence="2">
    <location>
        <begin position="87"/>
        <end position="123"/>
    </location>
</feature>
<evidence type="ECO:0000313" key="4">
    <source>
        <dbReference type="Proteomes" id="UP000826195"/>
    </source>
</evidence>
<feature type="domain" description="EGF-like" evidence="2">
    <location>
        <begin position="163"/>
        <end position="206"/>
    </location>
</feature>
<dbReference type="PANTHER" id="PTHR39069:SF8">
    <property type="entry name" value="FI17111P1"/>
    <property type="match status" value="1"/>
</dbReference>
<feature type="region of interest" description="Disordered" evidence="1">
    <location>
        <begin position="1"/>
        <end position="30"/>
    </location>
</feature>
<feature type="domain" description="EGF-like" evidence="2">
    <location>
        <begin position="420"/>
        <end position="456"/>
    </location>
</feature>
<proteinExistence type="predicted"/>
<reference evidence="3 4" key="1">
    <citation type="journal article" date="2021" name="J. Hered.">
        <title>A chromosome-level genome assembly of the parasitoid wasp, Cotesia glomerata (Hymenoptera: Braconidae).</title>
        <authorList>
            <person name="Pinto B.J."/>
            <person name="Weis J.J."/>
            <person name="Gamble T."/>
            <person name="Ode P.J."/>
            <person name="Paul R."/>
            <person name="Zaspel J.M."/>
        </authorList>
    </citation>
    <scope>NUCLEOTIDE SEQUENCE [LARGE SCALE GENOMIC DNA]</scope>
    <source>
        <strain evidence="3">CgM1</strain>
    </source>
</reference>
<feature type="domain" description="EGF-like" evidence="2">
    <location>
        <begin position="765"/>
        <end position="801"/>
    </location>
</feature>
<sequence length="1097" mass="122102">MYEGRQTDKSIRGKNVKKGPQKNDKTFERSRKCSESRDYLRTHHKSSPIKIYGDVHYKLARRVPCGGDPAIRHAAGILWGSSTLGGSCKSAYDCDKISFSKCSENNKCVCEAGFIAFDSLTCLSPQLSGSCTSDNDCNYTMHAKCADNNKCECRANNVAVNGRCLPVVNGFCWKNETCATKNSICIDSTCQCNPGFKFSPQINECLQPYIGKPCEVNSNCDEIVNGECSNDKRCTCKRNSIILNEFTCGPKLGGACSDDEECLTENSECEDNLCVCKTGFFAVNTFDCRLVPTKLGMPCNSKANCKHLYNSDCIRGQCACPSNTLAFDQTMCLSMIGGNCLSHNDCIPAYSVCNSSHCACQLQYVPASSNQCVLKSSAVDCRSNADCGDEMRRECSTDNKCVCKSNSIALGTYELLLGDSCKSSLDCHNVQHAICTIRNNCECRSNFVAVNTLKCMSPLNEFCLNDSDCLIYNYTCKNSQCKCKFDFQPSLTNACEPKKLFKFCRKDDECNSIVHAKYSIDNECVCRPNNIAVNDSTCLPKMNAFCWKNEPCAIKNSFCINNVFPLEKYCEADFECRDKEHRECSRDNKCIFKPNHISVNESTCLPVLNGFCITDDDCQHRNSYCSNHHCQLSYRQHLAKGIVLYIWNIALFSKRCCSEEHYCISLGWGSYLRELRCVKPGETCVSPFDCHKVNFATCSKNKTCECVENFVADGNSKCLSPVNDDCMNDDDCLGDLSCINSQCKCQINFQLTFDNQCKQNVLKLFCQSDRDCDEVRHAKCSSSNKCVCRPRNTLVNSTICMPMIGAFCWKDEPCAIDNSACINSTCQCKPEFKYFSENDVCLNEYVGMSCKDHQNCKSLRNTECSSFHKCVCLLTTKKVNATTCLSRLNSYCEHDEDCVDPHSTCIANKCQCRPNYITIDNDKCELITLGKKCKGDSDCQNLFSDECSADEICVCKLHHVAINESVCQPVLNGICFSSEDCQVKNSKCHFSYCQCKSGFVPFSQNLCLKEELLDSCGPDEGCESSGKKQCSKSGKCICTNKSLTQNPSIKFDCTPLIGGFCNDSSECEIDNSICIDNKCQCNPSSTFAADNLCIFMD</sequence>
<dbReference type="Proteomes" id="UP000826195">
    <property type="component" value="Unassembled WGS sequence"/>
</dbReference>
<dbReference type="AlphaFoldDB" id="A0AAV7I3J0"/>
<organism evidence="3 4">
    <name type="scientific">Cotesia glomerata</name>
    <name type="common">Lepidopteran parasitic wasp</name>
    <name type="synonym">Apanteles glomeratus</name>
    <dbReference type="NCBI Taxonomy" id="32391"/>
    <lineage>
        <taxon>Eukaryota</taxon>
        <taxon>Metazoa</taxon>
        <taxon>Ecdysozoa</taxon>
        <taxon>Arthropoda</taxon>
        <taxon>Hexapoda</taxon>
        <taxon>Insecta</taxon>
        <taxon>Pterygota</taxon>
        <taxon>Neoptera</taxon>
        <taxon>Endopterygota</taxon>
        <taxon>Hymenoptera</taxon>
        <taxon>Apocrita</taxon>
        <taxon>Ichneumonoidea</taxon>
        <taxon>Braconidae</taxon>
        <taxon>Microgastrinae</taxon>
        <taxon>Cotesia</taxon>
    </lineage>
</organism>
<evidence type="ECO:0000259" key="2">
    <source>
        <dbReference type="SMART" id="SM00181"/>
    </source>
</evidence>
<dbReference type="InterPro" id="IPR006149">
    <property type="entry name" value="EB_dom"/>
</dbReference>
<feature type="compositionally biased region" description="Basic and acidic residues" evidence="1">
    <location>
        <begin position="21"/>
        <end position="30"/>
    </location>
</feature>
<feature type="domain" description="EGF-like" evidence="2">
    <location>
        <begin position="213"/>
        <end position="249"/>
    </location>
</feature>
<protein>
    <recommendedName>
        <fullName evidence="2">EGF-like domain-containing protein</fullName>
    </recommendedName>
</protein>
<dbReference type="InterPro" id="IPR000742">
    <property type="entry name" value="EGF"/>
</dbReference>
<feature type="domain" description="EGF-like" evidence="2">
    <location>
        <begin position="462"/>
        <end position="496"/>
    </location>
</feature>
<feature type="domain" description="EGF-like" evidence="2">
    <location>
        <begin position="717"/>
        <end position="758"/>
    </location>
</feature>
<feature type="domain" description="EGF-like" evidence="2">
    <location>
        <begin position="974"/>
        <end position="1008"/>
    </location>
</feature>
<name>A0AAV7I3J0_COTGL</name>
<feature type="domain" description="EGF-like" evidence="2">
    <location>
        <begin position="298"/>
        <end position="333"/>
    </location>
</feature>
<feature type="domain" description="EGF-like" evidence="2">
    <location>
        <begin position="339"/>
        <end position="373"/>
    </location>
</feature>
<feature type="compositionally biased region" description="Basic and acidic residues" evidence="1">
    <location>
        <begin position="1"/>
        <end position="11"/>
    </location>
</feature>
<dbReference type="SMART" id="SM00181">
    <property type="entry name" value="EGF"/>
    <property type="match status" value="13"/>
</dbReference>
<evidence type="ECO:0000256" key="1">
    <source>
        <dbReference type="SAM" id="MobiDB-lite"/>
    </source>
</evidence>